<feature type="region of interest" description="Disordered" evidence="1">
    <location>
        <begin position="443"/>
        <end position="510"/>
    </location>
</feature>
<keyword evidence="4" id="KW-1185">Reference proteome</keyword>
<dbReference type="PROSITE" id="PS50219">
    <property type="entry name" value="CNH"/>
    <property type="match status" value="1"/>
</dbReference>
<accession>A0A5N6KGY3</accession>
<comment type="caution">
    <text evidence="3">The sequence shown here is derived from an EMBL/GenBank/DDBJ whole genome shotgun (WGS) entry which is preliminary data.</text>
</comment>
<dbReference type="InterPro" id="IPR032914">
    <property type="entry name" value="Vam6/VPS39/TRAP1"/>
</dbReference>
<sequence>MLSAFTAQPIVELRQRDKSKIESILAFGDRLLVGLNTGSLRIYQVNETPGDIGLLREVEKFSTRAIEQLARIKEANVLISLSNYYVSIHDLQTYTLQEQLTRTKNASTFAVTSNIVKDPATGIPEIISRLAVAVKRRLLLWSWHQSELSSETTEITLAEAIRTLTWASATKIICGMNSGYVIVDVISQVVEDIVGPGAIGGATGNQGGRFGGMGSASMGYMGLGGYIPKPLATKLADGEILLAKDINSLFITSEGKPMEKRQIPWQPAPDAIGYSYPYIITLQAPSKGMLEVRNPDTLSLLQSIPLPNASQLHFPPPNISLAHAGKGFHVASERCVWRMGATDYDSQIDELVAKGRYDESLSILNMLEDALLHNKTERVQQVEALKSKLYFDQQIEQAQSLFNQRRYRAAIDIFIAVEAPPERVIKLYPKAIAGDLSIIEEKNGDVETDGDETNGSTNSDSDSKESLKPAAVKNLLRNHQKSSSDTASIRSFGKPDNSDNDNASIKAVPVEDGPLEGKDLITAAIELNSFLVNARTRMKKFLDSETGKILPPKENGHSGTPEPTFESLLIAPESEAEAEKDREQKLLETAKLVDTTLFRSYMLSMPSLAGPLFRLPNFCD</sequence>
<evidence type="ECO:0000256" key="1">
    <source>
        <dbReference type="SAM" id="MobiDB-lite"/>
    </source>
</evidence>
<name>A0A5N6KGY3_MONLA</name>
<dbReference type="GO" id="GO:0006914">
    <property type="term" value="P:autophagy"/>
    <property type="evidence" value="ECO:0007669"/>
    <property type="project" value="TreeGrafter"/>
</dbReference>
<dbReference type="Pfam" id="PF00780">
    <property type="entry name" value="CNH"/>
    <property type="match status" value="1"/>
</dbReference>
<dbReference type="GO" id="GO:0000329">
    <property type="term" value="C:fungal-type vacuole membrane"/>
    <property type="evidence" value="ECO:0007669"/>
    <property type="project" value="TreeGrafter"/>
</dbReference>
<protein>
    <recommendedName>
        <fullName evidence="2">CNH domain-containing protein</fullName>
    </recommendedName>
</protein>
<organism evidence="3 4">
    <name type="scientific">Monilinia laxa</name>
    <name type="common">Brown rot fungus</name>
    <name type="synonym">Sclerotinia laxa</name>
    <dbReference type="NCBI Taxonomy" id="61186"/>
    <lineage>
        <taxon>Eukaryota</taxon>
        <taxon>Fungi</taxon>
        <taxon>Dikarya</taxon>
        <taxon>Ascomycota</taxon>
        <taxon>Pezizomycotina</taxon>
        <taxon>Leotiomycetes</taxon>
        <taxon>Helotiales</taxon>
        <taxon>Sclerotiniaceae</taxon>
        <taxon>Monilinia</taxon>
    </lineage>
</organism>
<dbReference type="OrthoDB" id="5325112at2759"/>
<dbReference type="GO" id="GO:0034058">
    <property type="term" value="P:endosomal vesicle fusion"/>
    <property type="evidence" value="ECO:0007669"/>
    <property type="project" value="TreeGrafter"/>
</dbReference>
<proteinExistence type="predicted"/>
<dbReference type="EMBL" id="VIGI01000002">
    <property type="protein sequence ID" value="KAB8303043.1"/>
    <property type="molecule type" value="Genomic_DNA"/>
</dbReference>
<reference evidence="3 4" key="1">
    <citation type="submission" date="2019-06" db="EMBL/GenBank/DDBJ databases">
        <title>Genome Sequence of the Brown Rot Fungal Pathogen Monilinia laxa.</title>
        <authorList>
            <person name="De Miccolis Angelini R.M."/>
            <person name="Landi L."/>
            <person name="Abate D."/>
            <person name="Pollastro S."/>
            <person name="Romanazzi G."/>
            <person name="Faretra F."/>
        </authorList>
    </citation>
    <scope>NUCLEOTIDE SEQUENCE [LARGE SCALE GENOMIC DNA]</scope>
    <source>
        <strain evidence="3 4">Mlax316</strain>
    </source>
</reference>
<dbReference type="PANTHER" id="PTHR12894:SF49">
    <property type="entry name" value="VAM6_VPS39-LIKE PROTEIN"/>
    <property type="match status" value="1"/>
</dbReference>
<dbReference type="Proteomes" id="UP000326757">
    <property type="component" value="Unassembled WGS sequence"/>
</dbReference>
<feature type="domain" description="CNH" evidence="2">
    <location>
        <begin position="18"/>
        <end position="319"/>
    </location>
</feature>
<dbReference type="GO" id="GO:0012505">
    <property type="term" value="C:endomembrane system"/>
    <property type="evidence" value="ECO:0007669"/>
    <property type="project" value="UniProtKB-SubCell"/>
</dbReference>
<dbReference type="PANTHER" id="PTHR12894">
    <property type="entry name" value="CNH DOMAIN CONTAINING"/>
    <property type="match status" value="1"/>
</dbReference>
<evidence type="ECO:0000313" key="4">
    <source>
        <dbReference type="Proteomes" id="UP000326757"/>
    </source>
</evidence>
<gene>
    <name evidence="3" type="ORF">EYC80_004497</name>
</gene>
<evidence type="ECO:0000259" key="2">
    <source>
        <dbReference type="PROSITE" id="PS50219"/>
    </source>
</evidence>
<dbReference type="AlphaFoldDB" id="A0A5N6KGY3"/>
<evidence type="ECO:0000313" key="3">
    <source>
        <dbReference type="EMBL" id="KAB8303043.1"/>
    </source>
</evidence>
<dbReference type="InterPro" id="IPR001180">
    <property type="entry name" value="CNH_dom"/>
</dbReference>